<proteinExistence type="predicted"/>
<feature type="transmembrane region" description="Helical" evidence="1">
    <location>
        <begin position="180"/>
        <end position="204"/>
    </location>
</feature>
<gene>
    <name evidence="2" type="primary">yedI</name>
    <name evidence="2" type="ORF">NCTC11429_04185</name>
</gene>
<feature type="transmembrane region" description="Helical" evidence="1">
    <location>
        <begin position="12"/>
        <end position="30"/>
    </location>
</feature>
<dbReference type="AlphaFoldDB" id="A0A4U9VW93"/>
<reference evidence="2 3" key="1">
    <citation type="submission" date="2019-05" db="EMBL/GenBank/DDBJ databases">
        <authorList>
            <consortium name="Pathogen Informatics"/>
        </authorList>
    </citation>
    <scope>NUCLEOTIDE SEQUENCE [LARGE SCALE GENOMIC DNA]</scope>
    <source>
        <strain evidence="2 3">NCTC11429</strain>
    </source>
</reference>
<dbReference type="STRING" id="1123265.GCA_000686625_02429"/>
<accession>A0A4U9VW93</accession>
<protein>
    <submittedName>
        <fullName evidence="2">Inner membrane protein yedI</fullName>
    </submittedName>
</protein>
<dbReference type="EMBL" id="LR590484">
    <property type="protein sequence ID" value="VTR50797.1"/>
    <property type="molecule type" value="Genomic_DNA"/>
</dbReference>
<dbReference type="PANTHER" id="PTHR30503">
    <property type="entry name" value="INNER MEMBRANE PROTEIN YEDI"/>
    <property type="match status" value="1"/>
</dbReference>
<keyword evidence="1" id="KW-1133">Transmembrane helix</keyword>
<evidence type="ECO:0000313" key="3">
    <source>
        <dbReference type="Proteomes" id="UP000308196"/>
    </source>
</evidence>
<sequence length="308" mass="33143">MDLIYIFTFRILTYMASGIFAILDDIAALMDDVAVASKIATKKTAGILGDDLAVNAEKATGFLASRELPVLWAITKGSLVNKLIIVPIALLLNVFFPIAIKYILILGGFYLAFEGVEKIIEYLFHRKHHEGETNVEEVIEENTAEAEKAKVKSAITTDFILSVEIVIIALGTVLDKSLTLQIITVCVVALLATVGVYGIVALIVRMDDAGYKLIKTANEKGPVASLGRLLVRALPLIIKLLAVVGTIALILVSGGIFSHYIDFLHHVLPSFPGIVKELLFGLAGGIIAVALFTIGKKIVGKKNVVSPH</sequence>
<organism evidence="2 3">
    <name type="scientific">Sphingobacterium thalpophilum</name>
    <dbReference type="NCBI Taxonomy" id="259"/>
    <lineage>
        <taxon>Bacteria</taxon>
        <taxon>Pseudomonadati</taxon>
        <taxon>Bacteroidota</taxon>
        <taxon>Sphingobacteriia</taxon>
        <taxon>Sphingobacteriales</taxon>
        <taxon>Sphingobacteriaceae</taxon>
        <taxon>Sphingobacterium</taxon>
    </lineage>
</organism>
<keyword evidence="1" id="KW-0812">Transmembrane</keyword>
<feature type="transmembrane region" description="Helical" evidence="1">
    <location>
        <begin position="236"/>
        <end position="261"/>
    </location>
</feature>
<dbReference type="Pfam" id="PF05661">
    <property type="entry name" value="DUF808"/>
    <property type="match status" value="1"/>
</dbReference>
<keyword evidence="1" id="KW-0472">Membrane</keyword>
<dbReference type="PIRSF" id="PIRSF016660">
    <property type="entry name" value="YedI"/>
    <property type="match status" value="1"/>
</dbReference>
<evidence type="ECO:0000256" key="1">
    <source>
        <dbReference type="SAM" id="Phobius"/>
    </source>
</evidence>
<dbReference type="KEGG" id="stha:NCTC11429_04185"/>
<name>A0A4U9VW93_9SPHI</name>
<feature type="transmembrane region" description="Helical" evidence="1">
    <location>
        <begin position="273"/>
        <end position="294"/>
    </location>
</feature>
<dbReference type="PANTHER" id="PTHR30503:SF3">
    <property type="entry name" value="INNER MEMBRANE PROTEIN YEDI"/>
    <property type="match status" value="1"/>
</dbReference>
<dbReference type="InterPro" id="IPR008526">
    <property type="entry name" value="YedI"/>
</dbReference>
<feature type="transmembrane region" description="Helical" evidence="1">
    <location>
        <begin position="84"/>
        <end position="113"/>
    </location>
</feature>
<dbReference type="Proteomes" id="UP000308196">
    <property type="component" value="Chromosome"/>
</dbReference>
<evidence type="ECO:0000313" key="2">
    <source>
        <dbReference type="EMBL" id="VTR50797.1"/>
    </source>
</evidence>
<dbReference type="GO" id="GO:0005886">
    <property type="term" value="C:plasma membrane"/>
    <property type="evidence" value="ECO:0007669"/>
    <property type="project" value="TreeGrafter"/>
</dbReference>